<evidence type="ECO:0000256" key="1">
    <source>
        <dbReference type="SAM" id="MobiDB-lite"/>
    </source>
</evidence>
<protein>
    <submittedName>
        <fullName evidence="3">RNA pseudouridylate synthase</fullName>
    </submittedName>
</protein>
<feature type="domain" description="Pseudouridine synthase RsuA/RluA-like" evidence="2">
    <location>
        <begin position="28"/>
        <end position="134"/>
    </location>
</feature>
<comment type="caution">
    <text evidence="3">The sequence shown here is derived from an EMBL/GenBank/DDBJ whole genome shotgun (WGS) entry which is preliminary data.</text>
</comment>
<reference evidence="3 4" key="1">
    <citation type="journal article" date="2021" name="MBio">
        <title>A New Model Trypanosomatid, Novymonas esmeraldas: Genomic Perception of Its 'Candidatus Pandoraea novymonadis' Endosymbiont.</title>
        <authorList>
            <person name="Zakharova A."/>
            <person name="Saura A."/>
            <person name="Butenko A."/>
            <person name="Podesvova L."/>
            <person name="Warmusova S."/>
            <person name="Kostygov A.Y."/>
            <person name="Nenarokova A."/>
            <person name="Lukes J."/>
            <person name="Opperdoes F.R."/>
            <person name="Yurchenko V."/>
        </authorList>
    </citation>
    <scope>NUCLEOTIDE SEQUENCE [LARGE SCALE GENOMIC DNA]</scope>
    <source>
        <strain evidence="3 4">E262AT.01</strain>
    </source>
</reference>
<accession>A0AAW0EJF6</accession>
<dbReference type="PANTHER" id="PTHR21600:SF77">
    <property type="entry name" value="PSEUDOURIDYLATE SYNTHASE PROTEIN, PUTATIVE-RELATED"/>
    <property type="match status" value="1"/>
</dbReference>
<dbReference type="AlphaFoldDB" id="A0AAW0EJF6"/>
<proteinExistence type="predicted"/>
<dbReference type="PANTHER" id="PTHR21600">
    <property type="entry name" value="MITOCHONDRIAL RNA PSEUDOURIDINE SYNTHASE"/>
    <property type="match status" value="1"/>
</dbReference>
<feature type="region of interest" description="Disordered" evidence="1">
    <location>
        <begin position="133"/>
        <end position="160"/>
    </location>
</feature>
<dbReference type="Proteomes" id="UP001430356">
    <property type="component" value="Unassembled WGS sequence"/>
</dbReference>
<keyword evidence="4" id="KW-1185">Reference proteome</keyword>
<dbReference type="GO" id="GO:0003723">
    <property type="term" value="F:RNA binding"/>
    <property type="evidence" value="ECO:0007669"/>
    <property type="project" value="InterPro"/>
</dbReference>
<dbReference type="InterPro" id="IPR050188">
    <property type="entry name" value="RluA_PseudoU_synthase"/>
</dbReference>
<dbReference type="Gene3D" id="3.30.2350.10">
    <property type="entry name" value="Pseudouridine synthase"/>
    <property type="match status" value="2"/>
</dbReference>
<dbReference type="SUPFAM" id="SSF55120">
    <property type="entry name" value="Pseudouridine synthase"/>
    <property type="match status" value="1"/>
</dbReference>
<sequence>MSCALSGEKNGAPVAPSAALDVIFENSDVLVMNKPPNIPMDGDVAVYGCTVESMVHEHMKAHGIFDYAHEQLQQEGRRRRQLKFVHQLDYSTSGVLCVAFAKDMAARLAHCFEMRTTRKYYVALLHGHVPSDVAPAGDESTRVAPANHPSSPPPPPSERRCTPMREWVAACDAAWAGLGSVRVGGVSAAGAGEGHGVCDFSTLLQRRSAVAGEDGAAAVHRHCNTRRTPAAVSRPSPLEDPVEDAIYRVLEGPPSSSHAVVVVDLPVGYDVTDPQRFRMAVTAEQSRSATTDLLVLQRTYLVAAAAAPVDAAAEAEPPLPPRTPVTLVLLAPHTGRRHQLRVHCRAIGFPIVGDTSYCAALPWCPSGLPVPSPATWAADVVVDAPRMYLHAWRLLLPGNVAHSVSEVERVALKKKRRRETLGLSERGDASVSASRAEWTEFVAAVHFPGVAWEATV</sequence>
<dbReference type="CDD" id="cd02869">
    <property type="entry name" value="PseudoU_synth_RluA_like"/>
    <property type="match status" value="1"/>
</dbReference>
<dbReference type="InterPro" id="IPR006145">
    <property type="entry name" value="PsdUridine_synth_RsuA/RluA"/>
</dbReference>
<dbReference type="EMBL" id="JAECZO010000033">
    <property type="protein sequence ID" value="KAK7194260.1"/>
    <property type="molecule type" value="Genomic_DNA"/>
</dbReference>
<dbReference type="GO" id="GO:0000455">
    <property type="term" value="P:enzyme-directed rRNA pseudouridine synthesis"/>
    <property type="evidence" value="ECO:0007669"/>
    <property type="project" value="TreeGrafter"/>
</dbReference>
<dbReference type="GO" id="GO:0009982">
    <property type="term" value="F:pseudouridine synthase activity"/>
    <property type="evidence" value="ECO:0007669"/>
    <property type="project" value="InterPro"/>
</dbReference>
<dbReference type="InterPro" id="IPR020103">
    <property type="entry name" value="PsdUridine_synth_cat_dom_sf"/>
</dbReference>
<organism evidence="3 4">
    <name type="scientific">Novymonas esmeraldas</name>
    <dbReference type="NCBI Taxonomy" id="1808958"/>
    <lineage>
        <taxon>Eukaryota</taxon>
        <taxon>Discoba</taxon>
        <taxon>Euglenozoa</taxon>
        <taxon>Kinetoplastea</taxon>
        <taxon>Metakinetoplastina</taxon>
        <taxon>Trypanosomatida</taxon>
        <taxon>Trypanosomatidae</taxon>
        <taxon>Novymonas</taxon>
    </lineage>
</organism>
<name>A0AAW0EJF6_9TRYP</name>
<evidence type="ECO:0000313" key="4">
    <source>
        <dbReference type="Proteomes" id="UP001430356"/>
    </source>
</evidence>
<evidence type="ECO:0000313" key="3">
    <source>
        <dbReference type="EMBL" id="KAK7194260.1"/>
    </source>
</evidence>
<dbReference type="Pfam" id="PF00849">
    <property type="entry name" value="PseudoU_synth_2"/>
    <property type="match status" value="1"/>
</dbReference>
<gene>
    <name evidence="3" type="ORF">NESM_000341000</name>
</gene>
<evidence type="ECO:0000259" key="2">
    <source>
        <dbReference type="Pfam" id="PF00849"/>
    </source>
</evidence>